<gene>
    <name evidence="3" type="ORF">PHLGIDRAFT_327952</name>
</gene>
<dbReference type="PANTHER" id="PTHR12826">
    <property type="entry name" value="RIBONUCLEASE Y"/>
    <property type="match status" value="1"/>
</dbReference>
<dbReference type="PANTHER" id="PTHR12826:SF13">
    <property type="entry name" value="RNA-BINDING PROTEIN PNO1"/>
    <property type="match status" value="1"/>
</dbReference>
<feature type="compositionally biased region" description="Basic residues" evidence="2">
    <location>
        <begin position="59"/>
        <end position="69"/>
    </location>
</feature>
<dbReference type="GO" id="GO:0005634">
    <property type="term" value="C:nucleus"/>
    <property type="evidence" value="ECO:0007669"/>
    <property type="project" value="TreeGrafter"/>
</dbReference>
<dbReference type="OrthoDB" id="1932641at2759"/>
<organism evidence="3 4">
    <name type="scientific">Phlebiopsis gigantea (strain 11061_1 CR5-6)</name>
    <name type="common">White-rot fungus</name>
    <name type="synonym">Peniophora gigantea</name>
    <dbReference type="NCBI Taxonomy" id="745531"/>
    <lineage>
        <taxon>Eukaryota</taxon>
        <taxon>Fungi</taxon>
        <taxon>Dikarya</taxon>
        <taxon>Basidiomycota</taxon>
        <taxon>Agaricomycotina</taxon>
        <taxon>Agaricomycetes</taxon>
        <taxon>Polyporales</taxon>
        <taxon>Phanerochaetaceae</taxon>
        <taxon>Phlebiopsis</taxon>
    </lineage>
</organism>
<accession>A0A0C3SFK6</accession>
<sequence length="219" mass="24132">MRPASFGHCRAQFLHDLNSTHYALRLLSFAVLSYSNGNLNYLKMVVVHAQPSTSAPAQKKTRRKLHRKRTAGEDADMHETGAPSSPGAQGSDNAVEDNEIMIDSEDAGVSGNTGAPAFAPLPASAQRTTLKSETRRVPIPPHRMTPLKKEWVNLFGPLTEILGLQVRMNVQRRCVEIRHTKEVGALQKGADFVKSFALGFDVNVSHSCISPFRFTDRLL</sequence>
<dbReference type="HOGENOM" id="CLU_1261945_0_0_1"/>
<feature type="region of interest" description="Disordered" evidence="2">
    <location>
        <begin position="51"/>
        <end position="93"/>
    </location>
</feature>
<dbReference type="CDD" id="cd22391">
    <property type="entry name" value="KH-I_PNO1_rpt1"/>
    <property type="match status" value="1"/>
</dbReference>
<dbReference type="EMBL" id="KN840440">
    <property type="protein sequence ID" value="KIP12250.1"/>
    <property type="molecule type" value="Genomic_DNA"/>
</dbReference>
<evidence type="ECO:0000256" key="1">
    <source>
        <dbReference type="ARBA" id="ARBA00022884"/>
    </source>
</evidence>
<evidence type="ECO:0000313" key="3">
    <source>
        <dbReference type="EMBL" id="KIP12250.1"/>
    </source>
</evidence>
<name>A0A0C3SFK6_PHLG1</name>
<evidence type="ECO:0000313" key="4">
    <source>
        <dbReference type="Proteomes" id="UP000053257"/>
    </source>
</evidence>
<protein>
    <submittedName>
        <fullName evidence="3">Uncharacterized protein</fullName>
    </submittedName>
</protein>
<dbReference type="STRING" id="745531.A0A0C3SFK6"/>
<keyword evidence="1" id="KW-0694">RNA-binding</keyword>
<evidence type="ECO:0000256" key="2">
    <source>
        <dbReference type="SAM" id="MobiDB-lite"/>
    </source>
</evidence>
<feature type="compositionally biased region" description="Basic and acidic residues" evidence="2">
    <location>
        <begin position="70"/>
        <end position="79"/>
    </location>
</feature>
<dbReference type="Proteomes" id="UP000053257">
    <property type="component" value="Unassembled WGS sequence"/>
</dbReference>
<proteinExistence type="predicted"/>
<dbReference type="AlphaFoldDB" id="A0A0C3SFK6"/>
<feature type="compositionally biased region" description="Polar residues" evidence="2">
    <location>
        <begin position="82"/>
        <end position="92"/>
    </location>
</feature>
<dbReference type="InterPro" id="IPR055212">
    <property type="entry name" value="KH-I_PNO1_first"/>
</dbReference>
<dbReference type="GO" id="GO:0003723">
    <property type="term" value="F:RNA binding"/>
    <property type="evidence" value="ECO:0007669"/>
    <property type="project" value="UniProtKB-KW"/>
</dbReference>
<reference evidence="3 4" key="1">
    <citation type="journal article" date="2014" name="PLoS Genet.">
        <title>Analysis of the Phlebiopsis gigantea genome, transcriptome and secretome provides insight into its pioneer colonization strategies of wood.</title>
        <authorList>
            <person name="Hori C."/>
            <person name="Ishida T."/>
            <person name="Igarashi K."/>
            <person name="Samejima M."/>
            <person name="Suzuki H."/>
            <person name="Master E."/>
            <person name="Ferreira P."/>
            <person name="Ruiz-Duenas F.J."/>
            <person name="Held B."/>
            <person name="Canessa P."/>
            <person name="Larrondo L.F."/>
            <person name="Schmoll M."/>
            <person name="Druzhinina I.S."/>
            <person name="Kubicek C.P."/>
            <person name="Gaskell J.A."/>
            <person name="Kersten P."/>
            <person name="St John F."/>
            <person name="Glasner J."/>
            <person name="Sabat G."/>
            <person name="Splinter BonDurant S."/>
            <person name="Syed K."/>
            <person name="Yadav J."/>
            <person name="Mgbeahuruike A.C."/>
            <person name="Kovalchuk A."/>
            <person name="Asiegbu F.O."/>
            <person name="Lackner G."/>
            <person name="Hoffmeister D."/>
            <person name="Rencoret J."/>
            <person name="Gutierrez A."/>
            <person name="Sun H."/>
            <person name="Lindquist E."/>
            <person name="Barry K."/>
            <person name="Riley R."/>
            <person name="Grigoriev I.V."/>
            <person name="Henrissat B."/>
            <person name="Kues U."/>
            <person name="Berka R.M."/>
            <person name="Martinez A.T."/>
            <person name="Covert S.F."/>
            <person name="Blanchette R.A."/>
            <person name="Cullen D."/>
        </authorList>
    </citation>
    <scope>NUCLEOTIDE SEQUENCE [LARGE SCALE GENOMIC DNA]</scope>
    <source>
        <strain evidence="3 4">11061_1 CR5-6</strain>
    </source>
</reference>
<keyword evidence="4" id="KW-1185">Reference proteome</keyword>